<dbReference type="EMBL" id="NCKU01017417">
    <property type="protein sequence ID" value="RWR98993.1"/>
    <property type="molecule type" value="Genomic_DNA"/>
</dbReference>
<dbReference type="Proteomes" id="UP000285301">
    <property type="component" value="Unassembled WGS sequence"/>
</dbReference>
<dbReference type="OrthoDB" id="8044406at2759"/>
<dbReference type="EMBL" id="NCKU01013468">
    <property type="protein sequence ID" value="RWR99823.1"/>
    <property type="molecule type" value="Genomic_DNA"/>
</dbReference>
<protein>
    <submittedName>
        <fullName evidence="3">Uncharacterized protein</fullName>
    </submittedName>
</protein>
<dbReference type="AlphaFoldDB" id="A0A3S3RHL1"/>
<gene>
    <name evidence="3" type="ORF">B4U79_04735</name>
    <name evidence="2" type="ORF">B4U79_07215</name>
    <name evidence="1" type="ORF">B4U79_07754</name>
</gene>
<accession>A0A3S3RHL1</accession>
<evidence type="ECO:0000313" key="2">
    <source>
        <dbReference type="EMBL" id="RWR98993.1"/>
    </source>
</evidence>
<feature type="non-terminal residue" evidence="3">
    <location>
        <position position="1"/>
    </location>
</feature>
<name>A0A3S3RHL1_9ACAR</name>
<evidence type="ECO:0000313" key="1">
    <source>
        <dbReference type="EMBL" id="RWR98820.1"/>
    </source>
</evidence>
<sequence>EKVLEKVVYKQIIEYIDANNILSDAQCGFQEGNSCEMALQLLLFEWLKNIEENKYVVIIFLDFKRAFETICRKL</sequence>
<keyword evidence="4" id="KW-1185">Reference proteome</keyword>
<feature type="non-terminal residue" evidence="3">
    <location>
        <position position="74"/>
    </location>
</feature>
<dbReference type="EMBL" id="NCKU01018659">
    <property type="protein sequence ID" value="RWR98820.1"/>
    <property type="molecule type" value="Genomic_DNA"/>
</dbReference>
<evidence type="ECO:0000313" key="3">
    <source>
        <dbReference type="EMBL" id="RWR99823.1"/>
    </source>
</evidence>
<comment type="caution">
    <text evidence="3">The sequence shown here is derived from an EMBL/GenBank/DDBJ whole genome shotgun (WGS) entry which is preliminary data.</text>
</comment>
<reference evidence="3" key="2">
    <citation type="submission" date="2018-11" db="EMBL/GenBank/DDBJ databases">
        <title>Trombidioid mite genomics.</title>
        <authorList>
            <person name="Dong X."/>
        </authorList>
    </citation>
    <scope>NUCLEOTIDE SEQUENCE</scope>
    <source>
        <strain evidence="3">UoL-WK</strain>
    </source>
</reference>
<organism evidence="3 4">
    <name type="scientific">Dinothrombium tinctorium</name>
    <dbReference type="NCBI Taxonomy" id="1965070"/>
    <lineage>
        <taxon>Eukaryota</taxon>
        <taxon>Metazoa</taxon>
        <taxon>Ecdysozoa</taxon>
        <taxon>Arthropoda</taxon>
        <taxon>Chelicerata</taxon>
        <taxon>Arachnida</taxon>
        <taxon>Acari</taxon>
        <taxon>Acariformes</taxon>
        <taxon>Trombidiformes</taxon>
        <taxon>Prostigmata</taxon>
        <taxon>Anystina</taxon>
        <taxon>Parasitengona</taxon>
        <taxon>Trombidioidea</taxon>
        <taxon>Trombidiidae</taxon>
        <taxon>Dinothrombium</taxon>
    </lineage>
</organism>
<reference evidence="3 4" key="1">
    <citation type="journal article" date="2018" name="Gigascience">
        <title>Genomes of trombidid mites reveal novel predicted allergens and laterally-transferred genes associated with secondary metabolism.</title>
        <authorList>
            <person name="Dong X."/>
            <person name="Chaisiri K."/>
            <person name="Xia D."/>
            <person name="Armstrong S.D."/>
            <person name="Fang Y."/>
            <person name="Donnelly M.J."/>
            <person name="Kadowaki T."/>
            <person name="McGarry J.W."/>
            <person name="Darby A.C."/>
            <person name="Makepeace B.L."/>
        </authorList>
    </citation>
    <scope>NUCLEOTIDE SEQUENCE [LARGE SCALE GENOMIC DNA]</scope>
    <source>
        <strain evidence="3">UoL-WK</strain>
    </source>
</reference>
<proteinExistence type="predicted"/>
<evidence type="ECO:0000313" key="4">
    <source>
        <dbReference type="Proteomes" id="UP000285301"/>
    </source>
</evidence>